<dbReference type="EMBL" id="MCFG01000541">
    <property type="protein sequence ID" value="ORX64260.1"/>
    <property type="molecule type" value="Genomic_DNA"/>
</dbReference>
<accession>A0A1Y1VSJ3</accession>
<gene>
    <name evidence="2" type="ORF">BCR32DRAFT_251203</name>
</gene>
<keyword evidence="1" id="KW-0175">Coiled coil</keyword>
<evidence type="ECO:0000313" key="3">
    <source>
        <dbReference type="Proteomes" id="UP000193944"/>
    </source>
</evidence>
<dbReference type="AlphaFoldDB" id="A0A1Y1VSJ3"/>
<comment type="caution">
    <text evidence="2">The sequence shown here is derived from an EMBL/GenBank/DDBJ whole genome shotgun (WGS) entry which is preliminary data.</text>
</comment>
<dbReference type="Proteomes" id="UP000193944">
    <property type="component" value="Unassembled WGS sequence"/>
</dbReference>
<evidence type="ECO:0000313" key="2">
    <source>
        <dbReference type="EMBL" id="ORX64260.1"/>
    </source>
</evidence>
<organism evidence="2 3">
    <name type="scientific">Anaeromyces robustus</name>
    <dbReference type="NCBI Taxonomy" id="1754192"/>
    <lineage>
        <taxon>Eukaryota</taxon>
        <taxon>Fungi</taxon>
        <taxon>Fungi incertae sedis</taxon>
        <taxon>Chytridiomycota</taxon>
        <taxon>Chytridiomycota incertae sedis</taxon>
        <taxon>Neocallimastigomycetes</taxon>
        <taxon>Neocallimastigales</taxon>
        <taxon>Neocallimastigaceae</taxon>
        <taxon>Anaeromyces</taxon>
    </lineage>
</organism>
<name>A0A1Y1VSJ3_9FUNG</name>
<reference evidence="2 3" key="1">
    <citation type="submission" date="2016-08" db="EMBL/GenBank/DDBJ databases">
        <title>A Parts List for Fungal Cellulosomes Revealed by Comparative Genomics.</title>
        <authorList>
            <consortium name="DOE Joint Genome Institute"/>
            <person name="Haitjema C.H."/>
            <person name="Gilmore S.P."/>
            <person name="Henske J.K."/>
            <person name="Solomon K.V."/>
            <person name="De Groot R."/>
            <person name="Kuo A."/>
            <person name="Mondo S.J."/>
            <person name="Salamov A.A."/>
            <person name="Labutti K."/>
            <person name="Zhao Z."/>
            <person name="Chiniquy J."/>
            <person name="Barry K."/>
            <person name="Brewer H.M."/>
            <person name="Purvine S.O."/>
            <person name="Wright A.T."/>
            <person name="Boxma B."/>
            <person name="Van Alen T."/>
            <person name="Hackstein J.H."/>
            <person name="Baker S.E."/>
            <person name="Grigoriev I.V."/>
            <person name="O'Malley M.A."/>
        </authorList>
    </citation>
    <scope>NUCLEOTIDE SEQUENCE [LARGE SCALE GENOMIC DNA]</scope>
    <source>
        <strain evidence="2 3">S4</strain>
    </source>
</reference>
<evidence type="ECO:0000256" key="1">
    <source>
        <dbReference type="SAM" id="Coils"/>
    </source>
</evidence>
<sequence>MNYNKLNGDFLDITTAKTKLKGHERYIGNIDGTEFVICKGIGLIKDCKIILADKNSDDIVEPFEYGQINQIINHKDFKESIFKDLKPDDILNEEIKGKEVSTRSKIKFYNNNHPSSKINYNILCNYDYISIESEASKFIESRSNLNSNYYSNLKSKLEDIKTKISNDDITEDTFIDNLRNAITKYYDELNKKLTTKPEDINKKDENIKERDTIIKILEDLRDLSDTDYIKYYVENVDLIKKKIENLYDQEYVNFKNKYFDDHDNDNEFQKLNDEEKEIKVKKEFYKEKFKELKNDKLRELINLRNTEKKR</sequence>
<feature type="coiled-coil region" evidence="1">
    <location>
        <begin position="268"/>
        <end position="295"/>
    </location>
</feature>
<proteinExistence type="predicted"/>
<keyword evidence="3" id="KW-1185">Reference proteome</keyword>
<protein>
    <submittedName>
        <fullName evidence="2">Uncharacterized protein</fullName>
    </submittedName>
</protein>
<reference evidence="2 3" key="2">
    <citation type="submission" date="2016-08" db="EMBL/GenBank/DDBJ databases">
        <title>Pervasive Adenine N6-methylation of Active Genes in Fungi.</title>
        <authorList>
            <consortium name="DOE Joint Genome Institute"/>
            <person name="Mondo S.J."/>
            <person name="Dannebaum R.O."/>
            <person name="Kuo R.C."/>
            <person name="Labutti K."/>
            <person name="Haridas S."/>
            <person name="Kuo A."/>
            <person name="Salamov A."/>
            <person name="Ahrendt S.R."/>
            <person name="Lipzen A."/>
            <person name="Sullivan W."/>
            <person name="Andreopoulos W.B."/>
            <person name="Clum A."/>
            <person name="Lindquist E."/>
            <person name="Daum C."/>
            <person name="Ramamoorthy G.K."/>
            <person name="Gryganskyi A."/>
            <person name="Culley D."/>
            <person name="Magnuson J.K."/>
            <person name="James T.Y."/>
            <person name="O'Malley M.A."/>
            <person name="Stajich J.E."/>
            <person name="Spatafora J.W."/>
            <person name="Visel A."/>
            <person name="Grigoriev I.V."/>
        </authorList>
    </citation>
    <scope>NUCLEOTIDE SEQUENCE [LARGE SCALE GENOMIC DNA]</scope>
    <source>
        <strain evidence="2 3">S4</strain>
    </source>
</reference>